<accession>A0A1S4BF58</accession>
<dbReference type="Pfam" id="PF00010">
    <property type="entry name" value="HLH"/>
    <property type="match status" value="1"/>
</dbReference>
<sequence length="208" mass="22323">MTRKQSFVQDVEEESVGIKTADPARGGAGSKRSRAAEVHNLSERRRRDRINEKMRALQDLIPNCNKVDKASMLDDAIEYLKTLQVQVQIMSMGAGLYAPPMMFPAGMQHMSAAYMPQFSPMGLGTGMGFGMGTLEMNGGSPGCSIYPIPTMQGAHLCSPPVSGSATFPGVAGSNLHSFRHPGQGLPVSVPPAPLVPLAEQPSKIQRWV</sequence>
<dbReference type="FunFam" id="4.10.280.10:FF:000004">
    <property type="entry name" value="Basic helix-loop-helix transcription factor"/>
    <property type="match status" value="1"/>
</dbReference>
<dbReference type="PANTHER" id="PTHR46807">
    <property type="entry name" value="TRANSCRIPTION FACTOR PIF3"/>
    <property type="match status" value="1"/>
</dbReference>
<feature type="domain" description="BHLH" evidence="6">
    <location>
        <begin position="34"/>
        <end position="83"/>
    </location>
</feature>
<dbReference type="GO" id="GO:0010017">
    <property type="term" value="P:red or far-red light signaling pathway"/>
    <property type="evidence" value="ECO:0000318"/>
    <property type="project" value="GO_Central"/>
</dbReference>
<reference evidence="7" key="1">
    <citation type="submission" date="2025-08" db="UniProtKB">
        <authorList>
            <consortium name="RefSeq"/>
        </authorList>
    </citation>
    <scope>IDENTIFICATION</scope>
</reference>
<name>A0A1S4BF58_TOBAC</name>
<organism evidence="7">
    <name type="scientific">Nicotiana tabacum</name>
    <name type="common">Common tobacco</name>
    <dbReference type="NCBI Taxonomy" id="4097"/>
    <lineage>
        <taxon>Eukaryota</taxon>
        <taxon>Viridiplantae</taxon>
        <taxon>Streptophyta</taxon>
        <taxon>Embryophyta</taxon>
        <taxon>Tracheophyta</taxon>
        <taxon>Spermatophyta</taxon>
        <taxon>Magnoliopsida</taxon>
        <taxon>eudicotyledons</taxon>
        <taxon>Gunneridae</taxon>
        <taxon>Pentapetalae</taxon>
        <taxon>asterids</taxon>
        <taxon>lamiids</taxon>
        <taxon>Solanales</taxon>
        <taxon>Solanaceae</taxon>
        <taxon>Nicotianoideae</taxon>
        <taxon>Nicotianeae</taxon>
        <taxon>Nicotiana</taxon>
    </lineage>
</organism>
<dbReference type="STRING" id="4097.A0A1S4BF58"/>
<dbReference type="GO" id="GO:0046983">
    <property type="term" value="F:protein dimerization activity"/>
    <property type="evidence" value="ECO:0007669"/>
    <property type="project" value="InterPro"/>
</dbReference>
<keyword evidence="2" id="KW-0805">Transcription regulation</keyword>
<proteinExistence type="predicted"/>
<dbReference type="KEGG" id="nta:107807596"/>
<keyword evidence="4" id="KW-0539">Nucleus</keyword>
<dbReference type="GO" id="GO:0000976">
    <property type="term" value="F:transcription cis-regulatory region binding"/>
    <property type="evidence" value="ECO:0000318"/>
    <property type="project" value="GO_Central"/>
</dbReference>
<dbReference type="GO" id="GO:0005634">
    <property type="term" value="C:nucleus"/>
    <property type="evidence" value="ECO:0000318"/>
    <property type="project" value="GO_Central"/>
</dbReference>
<feature type="region of interest" description="Disordered" evidence="5">
    <location>
        <begin position="1"/>
        <end position="43"/>
    </location>
</feature>
<dbReference type="SUPFAM" id="SSF47459">
    <property type="entry name" value="HLH, helix-loop-helix DNA-binding domain"/>
    <property type="match status" value="1"/>
</dbReference>
<dbReference type="InterPro" id="IPR011598">
    <property type="entry name" value="bHLH_dom"/>
</dbReference>
<dbReference type="InterPro" id="IPR047265">
    <property type="entry name" value="PIF1-like_bHLH"/>
</dbReference>
<dbReference type="SMART" id="SM00353">
    <property type="entry name" value="HLH"/>
    <property type="match status" value="1"/>
</dbReference>
<dbReference type="RefSeq" id="XP_016487487.1">
    <property type="nucleotide sequence ID" value="XM_016632001.1"/>
</dbReference>
<dbReference type="InterPro" id="IPR036638">
    <property type="entry name" value="HLH_DNA-bd_sf"/>
</dbReference>
<evidence type="ECO:0000256" key="3">
    <source>
        <dbReference type="ARBA" id="ARBA00023163"/>
    </source>
</evidence>
<dbReference type="Gene3D" id="4.10.280.10">
    <property type="entry name" value="Helix-loop-helix DNA-binding domain"/>
    <property type="match status" value="1"/>
</dbReference>
<protein>
    <submittedName>
        <fullName evidence="7">Transcription factor PIF3-like</fullName>
    </submittedName>
</protein>
<evidence type="ECO:0000259" key="6">
    <source>
        <dbReference type="PROSITE" id="PS50888"/>
    </source>
</evidence>
<feature type="compositionally biased region" description="Basic and acidic residues" evidence="5">
    <location>
        <begin position="34"/>
        <end position="43"/>
    </location>
</feature>
<dbReference type="PANTHER" id="PTHR46807:SF1">
    <property type="entry name" value="TRANSCRIPTION FACTOR PIF3"/>
    <property type="match status" value="1"/>
</dbReference>
<keyword evidence="3" id="KW-0804">Transcription</keyword>
<evidence type="ECO:0000313" key="7">
    <source>
        <dbReference type="RefSeq" id="XP_016487487.1"/>
    </source>
</evidence>
<dbReference type="OrthoDB" id="690068at2759"/>
<dbReference type="SMR" id="A0A1S4BF58"/>
<dbReference type="GO" id="GO:0003700">
    <property type="term" value="F:DNA-binding transcription factor activity"/>
    <property type="evidence" value="ECO:0000318"/>
    <property type="project" value="GO_Central"/>
</dbReference>
<evidence type="ECO:0000256" key="2">
    <source>
        <dbReference type="ARBA" id="ARBA00023015"/>
    </source>
</evidence>
<dbReference type="AlphaFoldDB" id="A0A1S4BF58"/>
<dbReference type="PaxDb" id="4097-A0A1S4BF58"/>
<dbReference type="CDD" id="cd11445">
    <property type="entry name" value="bHLH_AtPIF_like"/>
    <property type="match status" value="1"/>
</dbReference>
<evidence type="ECO:0000256" key="1">
    <source>
        <dbReference type="ARBA" id="ARBA00004123"/>
    </source>
</evidence>
<evidence type="ECO:0000256" key="4">
    <source>
        <dbReference type="ARBA" id="ARBA00023242"/>
    </source>
</evidence>
<evidence type="ECO:0000256" key="5">
    <source>
        <dbReference type="SAM" id="MobiDB-lite"/>
    </source>
</evidence>
<gene>
    <name evidence="7" type="primary">LOC107807596</name>
</gene>
<dbReference type="PROSITE" id="PS50888">
    <property type="entry name" value="BHLH"/>
    <property type="match status" value="1"/>
</dbReference>
<dbReference type="InterPro" id="IPR044273">
    <property type="entry name" value="PIF3-like"/>
</dbReference>
<comment type="subcellular location">
    <subcellularLocation>
        <location evidence="1">Nucleus</location>
    </subcellularLocation>
</comment>